<organism evidence="1 2">
    <name type="scientific">Glutamicibacter ectropisis</name>
    <dbReference type="NCBI Taxonomy" id="3046593"/>
    <lineage>
        <taxon>Bacteria</taxon>
        <taxon>Bacillati</taxon>
        <taxon>Actinomycetota</taxon>
        <taxon>Actinomycetes</taxon>
        <taxon>Micrococcales</taxon>
        <taxon>Micrococcaceae</taxon>
        <taxon>Glutamicibacter</taxon>
    </lineage>
</organism>
<evidence type="ECO:0000313" key="1">
    <source>
        <dbReference type="EMBL" id="XAO47038.1"/>
    </source>
</evidence>
<name>A0AAU6WFV2_9MICC</name>
<dbReference type="EMBL" id="CP125942">
    <property type="protein sequence ID" value="XAO47038.1"/>
    <property type="molecule type" value="Genomic_DNA"/>
</dbReference>
<gene>
    <name evidence="1" type="ORF">QMQ05_05810</name>
</gene>
<accession>A0AAU6WFV2</accession>
<sequence>MADQDGQDPVTEDQQAVIDNLRNELQIANLMLADLSTQLAGERIKRSRAEAINQLSQPTA</sequence>
<proteinExistence type="predicted"/>
<reference evidence="1 2" key="1">
    <citation type="submission" date="2023-05" db="EMBL/GenBank/DDBJ databases">
        <title>Glutamicibacter sp. B1, complete genome.</title>
        <authorList>
            <person name="Long Y.H."/>
            <person name="Fang T."/>
            <person name="Li X.Y."/>
        </authorList>
    </citation>
    <scope>NUCLEOTIDE SEQUENCE [LARGE SCALE GENOMIC DNA]</scope>
    <source>
        <strain evidence="1 2">B1</strain>
    </source>
</reference>
<dbReference type="KEGG" id="gey:QMQ05_05810"/>
<dbReference type="AlphaFoldDB" id="A0AAU6WFV2"/>
<dbReference type="RefSeq" id="WP_345473761.1">
    <property type="nucleotide sequence ID" value="NZ_CP125942.1"/>
</dbReference>
<evidence type="ECO:0000313" key="2">
    <source>
        <dbReference type="Proteomes" id="UP001486888"/>
    </source>
</evidence>
<dbReference type="Proteomes" id="UP001486888">
    <property type="component" value="Chromosome"/>
</dbReference>
<protein>
    <submittedName>
        <fullName evidence="1">Uncharacterized protein</fullName>
    </submittedName>
</protein>
<keyword evidence="2" id="KW-1185">Reference proteome</keyword>